<accession>A0A1I0MNU9</accession>
<evidence type="ECO:0000313" key="3">
    <source>
        <dbReference type="EMBL" id="SEV89830.1"/>
    </source>
</evidence>
<evidence type="ECO:0000313" key="4">
    <source>
        <dbReference type="Proteomes" id="UP000199437"/>
    </source>
</evidence>
<protein>
    <recommendedName>
        <fullName evidence="5">DUF3298 domain-containing protein</fullName>
    </recommendedName>
</protein>
<evidence type="ECO:0008006" key="5">
    <source>
        <dbReference type="Google" id="ProtNLM"/>
    </source>
</evidence>
<evidence type="ECO:0000259" key="2">
    <source>
        <dbReference type="Pfam" id="PF13739"/>
    </source>
</evidence>
<dbReference type="InterPro" id="IPR025303">
    <property type="entry name" value="PdaC"/>
</dbReference>
<name>A0A1I0MNU9_9BACT</name>
<dbReference type="InterPro" id="IPR037126">
    <property type="entry name" value="PdaC/RsiV-like_sf"/>
</dbReference>
<proteinExistence type="predicted"/>
<sequence length="280" mass="31721">MKKAFLAAILLGAISSCQFGSKKEPVREIEGEPVPKYVEYEVKKIDEKSGPCATNEASKQCVEFNIEYPVITGMVPDEVSQKINQDIQNEIFSFVMMGDSQAETFEVLMNDLGTSYDSLIKEFEDYESSWLVEVNGDILYQAPEFISIATTIFTYTGGAHPNGQQIYRSYNLKTGEPITLDQVMIDGYEENLNESAEIEFRMLKKIPPSRSLEEEGYWFEDGEFRLNNNFAIINKSLIFYFNAYEIGPYSLGPTELELKLTDYVKLLNKNGVLGNLVGEE</sequence>
<keyword evidence="4" id="KW-1185">Reference proteome</keyword>
<dbReference type="Proteomes" id="UP000199437">
    <property type="component" value="Unassembled WGS sequence"/>
</dbReference>
<feature type="domain" description="Deacetylase PdaC" evidence="2">
    <location>
        <begin position="57"/>
        <end position="162"/>
    </location>
</feature>
<evidence type="ECO:0000259" key="1">
    <source>
        <dbReference type="Pfam" id="PF11738"/>
    </source>
</evidence>
<dbReference type="PROSITE" id="PS51257">
    <property type="entry name" value="PROKAR_LIPOPROTEIN"/>
    <property type="match status" value="1"/>
</dbReference>
<feature type="domain" description="DUF3298" evidence="1">
    <location>
        <begin position="186"/>
        <end position="259"/>
    </location>
</feature>
<dbReference type="Pfam" id="PF11738">
    <property type="entry name" value="DUF3298"/>
    <property type="match status" value="1"/>
</dbReference>
<organism evidence="3 4">
    <name type="scientific">Roseivirga pacifica</name>
    <dbReference type="NCBI Taxonomy" id="1267423"/>
    <lineage>
        <taxon>Bacteria</taxon>
        <taxon>Pseudomonadati</taxon>
        <taxon>Bacteroidota</taxon>
        <taxon>Cytophagia</taxon>
        <taxon>Cytophagales</taxon>
        <taxon>Roseivirgaceae</taxon>
        <taxon>Roseivirga</taxon>
    </lineage>
</organism>
<dbReference type="Gene3D" id="3.90.640.20">
    <property type="entry name" value="Heat-shock cognate protein, ATPase"/>
    <property type="match status" value="1"/>
</dbReference>
<dbReference type="EMBL" id="FOIR01000001">
    <property type="protein sequence ID" value="SEV89830.1"/>
    <property type="molecule type" value="Genomic_DNA"/>
</dbReference>
<dbReference type="OrthoDB" id="594879at2"/>
<dbReference type="STRING" id="1267423.SAMN05216290_0550"/>
<dbReference type="GeneID" id="99985309"/>
<reference evidence="4" key="1">
    <citation type="submission" date="2016-10" db="EMBL/GenBank/DDBJ databases">
        <authorList>
            <person name="Varghese N."/>
            <person name="Submissions S."/>
        </authorList>
    </citation>
    <scope>NUCLEOTIDE SEQUENCE [LARGE SCALE GENOMIC DNA]</scope>
    <source>
        <strain evidence="4">CGMCC 1.12402</strain>
    </source>
</reference>
<dbReference type="RefSeq" id="WP_090256855.1">
    <property type="nucleotide sequence ID" value="NZ_FOIR01000001.1"/>
</dbReference>
<dbReference type="Pfam" id="PF13739">
    <property type="entry name" value="PdaC"/>
    <property type="match status" value="1"/>
</dbReference>
<dbReference type="AlphaFoldDB" id="A0A1I0MNU9"/>
<dbReference type="InterPro" id="IPR021729">
    <property type="entry name" value="DUF3298"/>
</dbReference>
<gene>
    <name evidence="3" type="ORF">SAMN05216290_0550</name>
</gene>
<dbReference type="Gene3D" id="3.30.565.40">
    <property type="entry name" value="Fervidobacterium nodosum Rt17-B1 like"/>
    <property type="match status" value="1"/>
</dbReference>